<keyword evidence="5" id="KW-1185">Reference proteome</keyword>
<accession>A0ABU9EG23</accession>
<protein>
    <submittedName>
        <fullName evidence="4">SDR family NAD(P)-dependent oxidoreductase</fullName>
    </submittedName>
</protein>
<dbReference type="PANTHER" id="PTHR24320">
    <property type="entry name" value="RETINOL DEHYDROGENASE"/>
    <property type="match status" value="1"/>
</dbReference>
<proteinExistence type="inferred from homology"/>
<gene>
    <name evidence="4" type="ORF">WI372_15735</name>
</gene>
<evidence type="ECO:0000256" key="3">
    <source>
        <dbReference type="RuleBase" id="RU000363"/>
    </source>
</evidence>
<keyword evidence="2" id="KW-0560">Oxidoreductase</keyword>
<organism evidence="4 5">
    <name type="scientific">Gaopeijia maritima</name>
    <dbReference type="NCBI Taxonomy" id="3119007"/>
    <lineage>
        <taxon>Bacteria</taxon>
        <taxon>Pseudomonadati</taxon>
        <taxon>Gemmatimonadota</taxon>
        <taxon>Longimicrobiia</taxon>
        <taxon>Gaopeijiales</taxon>
        <taxon>Gaopeijiaceae</taxon>
        <taxon>Gaopeijia</taxon>
    </lineage>
</organism>
<dbReference type="PRINTS" id="PR00081">
    <property type="entry name" value="GDHRDH"/>
</dbReference>
<dbReference type="InterPro" id="IPR002347">
    <property type="entry name" value="SDR_fam"/>
</dbReference>
<dbReference type="Proteomes" id="UP001484239">
    <property type="component" value="Unassembled WGS sequence"/>
</dbReference>
<evidence type="ECO:0000313" key="4">
    <source>
        <dbReference type="EMBL" id="MEK9502445.1"/>
    </source>
</evidence>
<dbReference type="InterPro" id="IPR036291">
    <property type="entry name" value="NAD(P)-bd_dom_sf"/>
</dbReference>
<comment type="caution">
    <text evidence="4">The sequence shown here is derived from an EMBL/GenBank/DDBJ whole genome shotgun (WGS) entry which is preliminary data.</text>
</comment>
<comment type="similarity">
    <text evidence="1 3">Belongs to the short-chain dehydrogenases/reductases (SDR) family.</text>
</comment>
<name>A0ABU9EG23_9BACT</name>
<sequence>MTRTILLTGATSGLGLATAEALAPLGHRLLLHGRNPTRVQALVARLGQHRADPGGLEPWVADLSSMEEVHRLADAILARHDRIDVLVNNAGIFKADDPRTEEGLDPRFAVNALAPYLLTLRLLPLLDRQSRVVNLSSAAQSSVDPAALRGEVPLDHGAAYAQSKLALTIWSQQIDRELEGEGPAVIAVNPGSFLATRMVREAYGVGGNDPSIGVEIILRAALADAFADAGGRYYDNDHGRFAPPHPDARDPEAVAEVMNTLDDILRRLGIDPTPYKAWTAVS</sequence>
<dbReference type="EMBL" id="JBBHLI010000011">
    <property type="protein sequence ID" value="MEK9502445.1"/>
    <property type="molecule type" value="Genomic_DNA"/>
</dbReference>
<dbReference type="PRINTS" id="PR00080">
    <property type="entry name" value="SDRFAMILY"/>
</dbReference>
<evidence type="ECO:0000256" key="1">
    <source>
        <dbReference type="ARBA" id="ARBA00006484"/>
    </source>
</evidence>
<dbReference type="PANTHER" id="PTHR24320:SF148">
    <property type="entry name" value="NAD(P)-BINDING ROSSMANN-FOLD SUPERFAMILY PROTEIN"/>
    <property type="match status" value="1"/>
</dbReference>
<dbReference type="Gene3D" id="3.40.50.720">
    <property type="entry name" value="NAD(P)-binding Rossmann-like Domain"/>
    <property type="match status" value="1"/>
</dbReference>
<dbReference type="SUPFAM" id="SSF51735">
    <property type="entry name" value="NAD(P)-binding Rossmann-fold domains"/>
    <property type="match status" value="1"/>
</dbReference>
<evidence type="ECO:0000313" key="5">
    <source>
        <dbReference type="Proteomes" id="UP001484239"/>
    </source>
</evidence>
<evidence type="ECO:0000256" key="2">
    <source>
        <dbReference type="ARBA" id="ARBA00023002"/>
    </source>
</evidence>
<reference evidence="4 5" key="1">
    <citation type="submission" date="2024-02" db="EMBL/GenBank/DDBJ databases">
        <title>A novel Gemmatimonadota bacterium.</title>
        <authorList>
            <person name="Du Z.-J."/>
            <person name="Ye Y.-Q."/>
        </authorList>
    </citation>
    <scope>NUCLEOTIDE SEQUENCE [LARGE SCALE GENOMIC DNA]</scope>
    <source>
        <strain evidence="4 5">DH-20</strain>
    </source>
</reference>
<dbReference type="Pfam" id="PF00106">
    <property type="entry name" value="adh_short"/>
    <property type="match status" value="1"/>
</dbReference>
<dbReference type="RefSeq" id="WP_405283919.1">
    <property type="nucleotide sequence ID" value="NZ_CP144380.1"/>
</dbReference>